<sequence length="497" mass="52852">MLANLQGAVDVFFQLQNFLAIAAGVLIGLFIGAIPGLSAVMGVALVLPFTFHMDPVTSILLLVGIYKGGVLGGSISAILIRTPGTPAAACTTLDGYPMTQNGQATRALMGALYASCTADLVSNICLILFAGVLASIALKFGPPEFLWLIAFSLTIVIAISSGSQVKGMISALIGVIFSLVGLDLVYGTERLTFGNLNLMSGISFIPMLVGLFALPEILEFYHKRAQEHSARALDRSKFTLEDYRKCAPSIFRGSFIGVIVGAIPGAGATAAAFLSYGLAKRFSPNGDKFGKGEVEGVCASEAGNNGVAGATMIPLLALGVPGDVVTAVILGAFTIHNLAPGPLLFQTNADIVYAIFLGVMFSSIVLLIAGRFVMKSFAVITRVPGELLMPIVFLFCLFGSYAVANNLFDVGVMLFFGVIGFAFKKTQIPIAPFILAFILAPKFEDNLRRSLLIADDWTYFFRSPICWVFIVLFVASLVWSARHEIKDAKIDRQGPQS</sequence>
<feature type="domain" description="DUF112" evidence="2">
    <location>
        <begin position="19"/>
        <end position="435"/>
    </location>
</feature>
<evidence type="ECO:0000259" key="2">
    <source>
        <dbReference type="Pfam" id="PF01970"/>
    </source>
</evidence>
<keyword evidence="1" id="KW-0472">Membrane</keyword>
<feature type="transmembrane region" description="Helical" evidence="1">
    <location>
        <begin position="315"/>
        <end position="339"/>
    </location>
</feature>
<keyword evidence="4" id="KW-1185">Reference proteome</keyword>
<comment type="caution">
    <text evidence="3">The sequence shown here is derived from an EMBL/GenBank/DDBJ whole genome shotgun (WGS) entry which is preliminary data.</text>
</comment>
<feature type="transmembrane region" description="Helical" evidence="1">
    <location>
        <begin position="193"/>
        <end position="214"/>
    </location>
</feature>
<reference evidence="3" key="1">
    <citation type="submission" date="2022-11" db="EMBL/GenBank/DDBJ databases">
        <title>Draft genome sequence of Hoeflea poritis E7-10 and Hoeflea prorocentri PM5-8, separated from scleractinian coral Porites lutea and marine dinoflagellate.</title>
        <authorList>
            <person name="Zhang G."/>
            <person name="Wei Q."/>
            <person name="Cai L."/>
        </authorList>
    </citation>
    <scope>NUCLEOTIDE SEQUENCE</scope>
    <source>
        <strain evidence="3">PM5-8</strain>
    </source>
</reference>
<dbReference type="InterPro" id="IPR002823">
    <property type="entry name" value="DUF112_TM"/>
</dbReference>
<dbReference type="AlphaFoldDB" id="A0A9X3UET9"/>
<feature type="transmembrane region" description="Helical" evidence="1">
    <location>
        <begin position="168"/>
        <end position="186"/>
    </location>
</feature>
<feature type="transmembrane region" description="Helical" evidence="1">
    <location>
        <begin position="255"/>
        <end position="279"/>
    </location>
</feature>
<dbReference type="PANTHER" id="PTHR35342">
    <property type="entry name" value="TRICARBOXYLIC TRANSPORT PROTEIN"/>
    <property type="match status" value="1"/>
</dbReference>
<feature type="transmembrane region" description="Helical" evidence="1">
    <location>
        <begin position="351"/>
        <end position="374"/>
    </location>
</feature>
<dbReference type="EMBL" id="JAPJZI010000001">
    <property type="protein sequence ID" value="MDA5397206.1"/>
    <property type="molecule type" value="Genomic_DNA"/>
</dbReference>
<feature type="transmembrane region" description="Helical" evidence="1">
    <location>
        <begin position="59"/>
        <end position="80"/>
    </location>
</feature>
<evidence type="ECO:0000313" key="4">
    <source>
        <dbReference type="Proteomes" id="UP001151234"/>
    </source>
</evidence>
<feature type="transmembrane region" description="Helical" evidence="1">
    <location>
        <begin position="410"/>
        <end position="439"/>
    </location>
</feature>
<feature type="transmembrane region" description="Helical" evidence="1">
    <location>
        <begin position="459"/>
        <end position="479"/>
    </location>
</feature>
<gene>
    <name evidence="3" type="ORF">OQ273_01365</name>
</gene>
<keyword evidence="1" id="KW-0812">Transmembrane</keyword>
<name>A0A9X3UET9_9HYPH</name>
<keyword evidence="1" id="KW-1133">Transmembrane helix</keyword>
<feature type="transmembrane region" description="Helical" evidence="1">
    <location>
        <begin position="20"/>
        <end position="47"/>
    </location>
</feature>
<dbReference type="RefSeq" id="WP_267988672.1">
    <property type="nucleotide sequence ID" value="NZ_JAPJZI010000001.1"/>
</dbReference>
<organism evidence="3 4">
    <name type="scientific">Hoeflea prorocentri</name>
    <dbReference type="NCBI Taxonomy" id="1922333"/>
    <lineage>
        <taxon>Bacteria</taxon>
        <taxon>Pseudomonadati</taxon>
        <taxon>Pseudomonadota</taxon>
        <taxon>Alphaproteobacteria</taxon>
        <taxon>Hyphomicrobiales</taxon>
        <taxon>Rhizobiaceae</taxon>
        <taxon>Hoeflea</taxon>
    </lineage>
</organism>
<feature type="transmembrane region" description="Helical" evidence="1">
    <location>
        <begin position="386"/>
        <end position="404"/>
    </location>
</feature>
<accession>A0A9X3UET9</accession>
<dbReference type="Pfam" id="PF01970">
    <property type="entry name" value="TctA"/>
    <property type="match status" value="1"/>
</dbReference>
<dbReference type="Proteomes" id="UP001151234">
    <property type="component" value="Unassembled WGS sequence"/>
</dbReference>
<proteinExistence type="predicted"/>
<protein>
    <submittedName>
        <fullName evidence="3">Tripartite tricarboxylate transporter permease</fullName>
    </submittedName>
</protein>
<evidence type="ECO:0000256" key="1">
    <source>
        <dbReference type="SAM" id="Phobius"/>
    </source>
</evidence>
<dbReference type="PANTHER" id="PTHR35342:SF5">
    <property type="entry name" value="TRICARBOXYLIC TRANSPORT PROTEIN"/>
    <property type="match status" value="1"/>
</dbReference>
<evidence type="ECO:0000313" key="3">
    <source>
        <dbReference type="EMBL" id="MDA5397206.1"/>
    </source>
</evidence>
<feature type="transmembrane region" description="Helical" evidence="1">
    <location>
        <begin position="145"/>
        <end position="162"/>
    </location>
</feature>